<proteinExistence type="predicted"/>
<evidence type="ECO:0000313" key="2">
    <source>
        <dbReference type="EMBL" id="OAQ35494.1"/>
    </source>
</evidence>
<protein>
    <submittedName>
        <fullName evidence="2">Uncharacterized protein</fullName>
    </submittedName>
</protein>
<dbReference type="OrthoDB" id="2467208at2759"/>
<name>A0A197KGJ3_9FUNG</name>
<keyword evidence="3" id="KW-1185">Reference proteome</keyword>
<evidence type="ECO:0000256" key="1">
    <source>
        <dbReference type="SAM" id="MobiDB-lite"/>
    </source>
</evidence>
<dbReference type="AlphaFoldDB" id="A0A197KGJ3"/>
<evidence type="ECO:0000313" key="3">
    <source>
        <dbReference type="Proteomes" id="UP000078512"/>
    </source>
</evidence>
<gene>
    <name evidence="2" type="ORF">K457DRAFT_13407</name>
</gene>
<dbReference type="EMBL" id="KV442014">
    <property type="protein sequence ID" value="OAQ35494.1"/>
    <property type="molecule type" value="Genomic_DNA"/>
</dbReference>
<organism evidence="2 3">
    <name type="scientific">Linnemannia elongata AG-77</name>
    <dbReference type="NCBI Taxonomy" id="1314771"/>
    <lineage>
        <taxon>Eukaryota</taxon>
        <taxon>Fungi</taxon>
        <taxon>Fungi incertae sedis</taxon>
        <taxon>Mucoromycota</taxon>
        <taxon>Mortierellomycotina</taxon>
        <taxon>Mortierellomycetes</taxon>
        <taxon>Mortierellales</taxon>
        <taxon>Mortierellaceae</taxon>
        <taxon>Linnemannia</taxon>
    </lineage>
</organism>
<feature type="region of interest" description="Disordered" evidence="1">
    <location>
        <begin position="63"/>
        <end position="90"/>
    </location>
</feature>
<reference evidence="2 3" key="1">
    <citation type="submission" date="2016-05" db="EMBL/GenBank/DDBJ databases">
        <title>Genome sequencing reveals origins of a unique bacterial endosymbiosis in the earliest lineages of terrestrial Fungi.</title>
        <authorList>
            <consortium name="DOE Joint Genome Institute"/>
            <person name="Uehling J."/>
            <person name="Gryganskyi A."/>
            <person name="Hameed K."/>
            <person name="Tschaplinski T."/>
            <person name="Misztal P."/>
            <person name="Wu S."/>
            <person name="Desiro A."/>
            <person name="Vande Pol N."/>
            <person name="Du Z.-Y."/>
            <person name="Zienkiewicz A."/>
            <person name="Zienkiewicz K."/>
            <person name="Morin E."/>
            <person name="Tisserant E."/>
            <person name="Splivallo R."/>
            <person name="Hainaut M."/>
            <person name="Henrissat B."/>
            <person name="Ohm R."/>
            <person name="Kuo A."/>
            <person name="Yan J."/>
            <person name="Lipzen A."/>
            <person name="Nolan M."/>
            <person name="Labutti K."/>
            <person name="Barry K."/>
            <person name="Goldstein A."/>
            <person name="Labbe J."/>
            <person name="Schadt C."/>
            <person name="Tuskan G."/>
            <person name="Grigoriev I."/>
            <person name="Martin F."/>
            <person name="Vilgalys R."/>
            <person name="Bonito G."/>
        </authorList>
    </citation>
    <scope>NUCLEOTIDE SEQUENCE [LARGE SCALE GENOMIC DNA]</scope>
    <source>
        <strain evidence="2 3">AG-77</strain>
    </source>
</reference>
<dbReference type="Proteomes" id="UP000078512">
    <property type="component" value="Unassembled WGS sequence"/>
</dbReference>
<accession>A0A197KGJ3</accession>
<sequence>MSNIGFFAIIGSDIEVMFCSPYCCVCGVTFSSKRDLGRHILGDDDAGRHPCPTIESILRQEWKQQSPAPSVAPSLESLGPFGPPASSAATASSAASPLFDSSDTFALSALPASSTPPRQYTGSISIHYVELAELGYAGPISSSCVYDKSFGGYGYGVAR</sequence>